<proteinExistence type="predicted"/>
<dbReference type="GO" id="GO:0003676">
    <property type="term" value="F:nucleic acid binding"/>
    <property type="evidence" value="ECO:0007669"/>
    <property type="project" value="InterPro"/>
</dbReference>
<dbReference type="InterPro" id="IPR001584">
    <property type="entry name" value="Integrase_cat-core"/>
</dbReference>
<feature type="domain" description="Integrase catalytic" evidence="1">
    <location>
        <begin position="1"/>
        <end position="114"/>
    </location>
</feature>
<dbReference type="PROSITE" id="PS50994">
    <property type="entry name" value="INTEGRASE"/>
    <property type="match status" value="1"/>
</dbReference>
<dbReference type="InterPro" id="IPR036397">
    <property type="entry name" value="RNaseH_sf"/>
</dbReference>
<accession>A0AAV4BKN7</accession>
<name>A0AAV4BKN7_9GAST</name>
<dbReference type="PANTHER" id="PTHR37984:SF5">
    <property type="entry name" value="PROTEIN NYNRIN-LIKE"/>
    <property type="match status" value="1"/>
</dbReference>
<dbReference type="AlphaFoldDB" id="A0AAV4BKN7"/>
<dbReference type="InterPro" id="IPR012337">
    <property type="entry name" value="RNaseH-like_sf"/>
</dbReference>
<keyword evidence="3" id="KW-1185">Reference proteome</keyword>
<dbReference type="Proteomes" id="UP000735302">
    <property type="component" value="Unassembled WGS sequence"/>
</dbReference>
<dbReference type="PANTHER" id="PTHR37984">
    <property type="entry name" value="PROTEIN CBG26694"/>
    <property type="match status" value="1"/>
</dbReference>
<dbReference type="SUPFAM" id="SSF53098">
    <property type="entry name" value="Ribonuclease H-like"/>
    <property type="match status" value="1"/>
</dbReference>
<protein>
    <submittedName>
        <fullName evidence="2">Zinc knuckle domain containing protein</fullName>
    </submittedName>
</protein>
<dbReference type="InterPro" id="IPR050951">
    <property type="entry name" value="Retrovirus_Pol_polyprotein"/>
</dbReference>
<comment type="caution">
    <text evidence="2">The sequence shown here is derived from an EMBL/GenBank/DDBJ whole genome shotgun (WGS) entry which is preliminary data.</text>
</comment>
<organism evidence="2 3">
    <name type="scientific">Plakobranchus ocellatus</name>
    <dbReference type="NCBI Taxonomy" id="259542"/>
    <lineage>
        <taxon>Eukaryota</taxon>
        <taxon>Metazoa</taxon>
        <taxon>Spiralia</taxon>
        <taxon>Lophotrochozoa</taxon>
        <taxon>Mollusca</taxon>
        <taxon>Gastropoda</taxon>
        <taxon>Heterobranchia</taxon>
        <taxon>Euthyneura</taxon>
        <taxon>Panpulmonata</taxon>
        <taxon>Sacoglossa</taxon>
        <taxon>Placobranchoidea</taxon>
        <taxon>Plakobranchidae</taxon>
        <taxon>Plakobranchus</taxon>
    </lineage>
</organism>
<evidence type="ECO:0000259" key="1">
    <source>
        <dbReference type="PROSITE" id="PS50994"/>
    </source>
</evidence>
<evidence type="ECO:0000313" key="3">
    <source>
        <dbReference type="Proteomes" id="UP000735302"/>
    </source>
</evidence>
<reference evidence="2 3" key="1">
    <citation type="journal article" date="2021" name="Elife">
        <title>Chloroplast acquisition without the gene transfer in kleptoplastic sea slugs, Plakobranchus ocellatus.</title>
        <authorList>
            <person name="Maeda T."/>
            <person name="Takahashi S."/>
            <person name="Yoshida T."/>
            <person name="Shimamura S."/>
            <person name="Takaki Y."/>
            <person name="Nagai Y."/>
            <person name="Toyoda A."/>
            <person name="Suzuki Y."/>
            <person name="Arimoto A."/>
            <person name="Ishii H."/>
            <person name="Satoh N."/>
            <person name="Nishiyama T."/>
            <person name="Hasebe M."/>
            <person name="Maruyama T."/>
            <person name="Minagawa J."/>
            <person name="Obokata J."/>
            <person name="Shigenobu S."/>
        </authorList>
    </citation>
    <scope>NUCLEOTIDE SEQUENCE [LARGE SCALE GENOMIC DNA]</scope>
</reference>
<sequence length="114" mass="12503">MPQNAVELNGLLDKTAVTSSDIATHIQKNPALSQNRDSIVPDEGAGFTSSEFHQFMENNEIGDIRCAPYHPATNGEAEKAVQVFNEGMKYQTGETSCPVSFSNIALLLIRQLEY</sequence>
<dbReference type="GO" id="GO:0015074">
    <property type="term" value="P:DNA integration"/>
    <property type="evidence" value="ECO:0007669"/>
    <property type="project" value="InterPro"/>
</dbReference>
<evidence type="ECO:0000313" key="2">
    <source>
        <dbReference type="EMBL" id="GFO20961.1"/>
    </source>
</evidence>
<dbReference type="EMBL" id="BLXT01005227">
    <property type="protein sequence ID" value="GFO20961.1"/>
    <property type="molecule type" value="Genomic_DNA"/>
</dbReference>
<dbReference type="Gene3D" id="3.30.420.10">
    <property type="entry name" value="Ribonuclease H-like superfamily/Ribonuclease H"/>
    <property type="match status" value="1"/>
</dbReference>
<gene>
    <name evidence="2" type="ORF">PoB_004746600</name>
</gene>